<evidence type="ECO:0000313" key="4">
    <source>
        <dbReference type="Proteomes" id="UP000575241"/>
    </source>
</evidence>
<feature type="compositionally biased region" description="Basic and acidic residues" evidence="1">
    <location>
        <begin position="144"/>
        <end position="153"/>
    </location>
</feature>
<dbReference type="EMBL" id="JACHLN010000001">
    <property type="protein sequence ID" value="MBB4837131.1"/>
    <property type="molecule type" value="Genomic_DNA"/>
</dbReference>
<comment type="caution">
    <text evidence="3">The sequence shown here is derived from an EMBL/GenBank/DDBJ whole genome shotgun (WGS) entry which is preliminary data.</text>
</comment>
<reference evidence="3 4" key="1">
    <citation type="submission" date="2020-08" db="EMBL/GenBank/DDBJ databases">
        <title>Functional genomics of gut bacteria from endangered species of beetles.</title>
        <authorList>
            <person name="Carlos-Shanley C."/>
        </authorList>
    </citation>
    <scope>NUCLEOTIDE SEQUENCE [LARGE SCALE GENOMIC DNA]</scope>
    <source>
        <strain evidence="3 4">S00224</strain>
    </source>
</reference>
<dbReference type="AlphaFoldDB" id="A0A7W7JXE2"/>
<feature type="compositionally biased region" description="Basic and acidic residues" evidence="1">
    <location>
        <begin position="179"/>
        <end position="190"/>
    </location>
</feature>
<evidence type="ECO:0000256" key="2">
    <source>
        <dbReference type="SAM" id="SignalP"/>
    </source>
</evidence>
<evidence type="ECO:0000256" key="1">
    <source>
        <dbReference type="SAM" id="MobiDB-lite"/>
    </source>
</evidence>
<name>A0A7W7JXE2_9SPHN</name>
<gene>
    <name evidence="3" type="ORF">HNP52_000182</name>
</gene>
<feature type="signal peptide" evidence="2">
    <location>
        <begin position="1"/>
        <end position="19"/>
    </location>
</feature>
<proteinExistence type="predicted"/>
<keyword evidence="4" id="KW-1185">Reference proteome</keyword>
<protein>
    <submittedName>
        <fullName evidence="3">Uncharacterized protein</fullName>
    </submittedName>
</protein>
<keyword evidence="2" id="KW-0732">Signal</keyword>
<organism evidence="3 4">
    <name type="scientific">Sphingomonas kyeonggiensis</name>
    <dbReference type="NCBI Taxonomy" id="1268553"/>
    <lineage>
        <taxon>Bacteria</taxon>
        <taxon>Pseudomonadati</taxon>
        <taxon>Pseudomonadota</taxon>
        <taxon>Alphaproteobacteria</taxon>
        <taxon>Sphingomonadales</taxon>
        <taxon>Sphingomonadaceae</taxon>
        <taxon>Sphingomonas</taxon>
    </lineage>
</organism>
<sequence>MAFMILAAALLLLAQDVPATQAVGAPVEDEAQIVVRATFGRTTMLFDKGADGKLRNCRVMVSSGSQRRDTTACQATPVCYAKTADEVTDCRELSVLEQAAIAAPAPAAATTTSAPGKQLFELPKLVQPKVAFPTNGIGPVANGEETRETERQRVKPISPPTNPASDGPVVRFTTGNTPQRDDTDKSERRP</sequence>
<feature type="chain" id="PRO_5030865935" evidence="2">
    <location>
        <begin position="20"/>
        <end position="190"/>
    </location>
</feature>
<evidence type="ECO:0000313" key="3">
    <source>
        <dbReference type="EMBL" id="MBB4837131.1"/>
    </source>
</evidence>
<dbReference type="Proteomes" id="UP000575241">
    <property type="component" value="Unassembled WGS sequence"/>
</dbReference>
<feature type="region of interest" description="Disordered" evidence="1">
    <location>
        <begin position="131"/>
        <end position="190"/>
    </location>
</feature>
<accession>A0A7W7JXE2</accession>